<keyword evidence="5 11" id="KW-0812">Transmembrane</keyword>
<dbReference type="OrthoDB" id="8663017at2"/>
<accession>G2E495</accession>
<feature type="domain" description="TonB-dependent receptor-like beta-barrel" evidence="14">
    <location>
        <begin position="261"/>
        <end position="646"/>
    </location>
</feature>
<evidence type="ECO:0000256" key="7">
    <source>
        <dbReference type="ARBA" id="ARBA00023077"/>
    </source>
</evidence>
<keyword evidence="6 13" id="KW-0732">Signal</keyword>
<dbReference type="Pfam" id="PF00593">
    <property type="entry name" value="TonB_dep_Rec_b-barrel"/>
    <property type="match status" value="1"/>
</dbReference>
<evidence type="ECO:0000256" key="8">
    <source>
        <dbReference type="ARBA" id="ARBA00023136"/>
    </source>
</evidence>
<dbReference type="InterPro" id="IPR012910">
    <property type="entry name" value="Plug_dom"/>
</dbReference>
<evidence type="ECO:0000259" key="14">
    <source>
        <dbReference type="Pfam" id="PF00593"/>
    </source>
</evidence>
<feature type="signal peptide" evidence="13">
    <location>
        <begin position="1"/>
        <end position="22"/>
    </location>
</feature>
<comment type="subcellular location">
    <subcellularLocation>
        <location evidence="1 11">Cell outer membrane</location>
        <topology evidence="1 11">Multi-pass membrane protein</topology>
    </subcellularLocation>
</comment>
<evidence type="ECO:0000313" key="17">
    <source>
        <dbReference type="Proteomes" id="UP000004200"/>
    </source>
</evidence>
<feature type="chain" id="PRO_5003428986" evidence="13">
    <location>
        <begin position="23"/>
        <end position="680"/>
    </location>
</feature>
<evidence type="ECO:0000256" key="3">
    <source>
        <dbReference type="ARBA" id="ARBA00022448"/>
    </source>
</evidence>
<dbReference type="InterPro" id="IPR037066">
    <property type="entry name" value="Plug_dom_sf"/>
</dbReference>
<keyword evidence="9 16" id="KW-0675">Receptor</keyword>
<dbReference type="InterPro" id="IPR000531">
    <property type="entry name" value="Beta-barrel_TonB"/>
</dbReference>
<keyword evidence="3 11" id="KW-0813">Transport</keyword>
<dbReference type="EMBL" id="AFWT01000023">
    <property type="protein sequence ID" value="EGV29822.1"/>
    <property type="molecule type" value="Genomic_DNA"/>
</dbReference>
<keyword evidence="10 11" id="KW-0998">Cell outer membrane</keyword>
<name>G2E495_9GAMM</name>
<organism evidence="16 17">
    <name type="scientific">Thiorhodococcus drewsii AZ1</name>
    <dbReference type="NCBI Taxonomy" id="765913"/>
    <lineage>
        <taxon>Bacteria</taxon>
        <taxon>Pseudomonadati</taxon>
        <taxon>Pseudomonadota</taxon>
        <taxon>Gammaproteobacteria</taxon>
        <taxon>Chromatiales</taxon>
        <taxon>Chromatiaceae</taxon>
        <taxon>Thiorhodococcus</taxon>
    </lineage>
</organism>
<gene>
    <name evidence="16" type="ORF">ThidrDRAFT_3108</name>
</gene>
<dbReference type="PROSITE" id="PS52016">
    <property type="entry name" value="TONB_DEPENDENT_REC_3"/>
    <property type="match status" value="1"/>
</dbReference>
<dbReference type="RefSeq" id="WP_007041821.1">
    <property type="nucleotide sequence ID" value="NZ_AFWT01000023.1"/>
</dbReference>
<evidence type="ECO:0000256" key="1">
    <source>
        <dbReference type="ARBA" id="ARBA00004571"/>
    </source>
</evidence>
<evidence type="ECO:0000313" key="16">
    <source>
        <dbReference type="EMBL" id="EGV29822.1"/>
    </source>
</evidence>
<dbReference type="AlphaFoldDB" id="G2E495"/>
<dbReference type="eggNOG" id="COG4206">
    <property type="taxonomic scope" value="Bacteria"/>
</dbReference>
<dbReference type="GO" id="GO:0044718">
    <property type="term" value="P:siderophore transmembrane transport"/>
    <property type="evidence" value="ECO:0007669"/>
    <property type="project" value="TreeGrafter"/>
</dbReference>
<dbReference type="Gene3D" id="2.170.130.10">
    <property type="entry name" value="TonB-dependent receptor, plug domain"/>
    <property type="match status" value="1"/>
</dbReference>
<evidence type="ECO:0000256" key="12">
    <source>
        <dbReference type="RuleBase" id="RU003357"/>
    </source>
</evidence>
<dbReference type="Pfam" id="PF07715">
    <property type="entry name" value="Plug"/>
    <property type="match status" value="1"/>
</dbReference>
<evidence type="ECO:0000256" key="9">
    <source>
        <dbReference type="ARBA" id="ARBA00023170"/>
    </source>
</evidence>
<feature type="domain" description="TonB-dependent receptor plug" evidence="15">
    <location>
        <begin position="47"/>
        <end position="158"/>
    </location>
</feature>
<keyword evidence="8 11" id="KW-0472">Membrane</keyword>
<dbReference type="GO" id="GO:0015344">
    <property type="term" value="F:siderophore uptake transmembrane transporter activity"/>
    <property type="evidence" value="ECO:0007669"/>
    <property type="project" value="TreeGrafter"/>
</dbReference>
<dbReference type="PANTHER" id="PTHR30069">
    <property type="entry name" value="TONB-DEPENDENT OUTER MEMBRANE RECEPTOR"/>
    <property type="match status" value="1"/>
</dbReference>
<keyword evidence="7 12" id="KW-0798">TonB box</keyword>
<keyword evidence="4 11" id="KW-1134">Transmembrane beta strand</keyword>
<evidence type="ECO:0000259" key="15">
    <source>
        <dbReference type="Pfam" id="PF07715"/>
    </source>
</evidence>
<evidence type="ECO:0000256" key="5">
    <source>
        <dbReference type="ARBA" id="ARBA00022692"/>
    </source>
</evidence>
<sequence>MNGHLRGSALLCALALPGTLVAEVLADGDEAIELGTIMVKGEALHRNDIPATVNRVEAERFEEMTAVRIEEVLEEVPGVEIGNYNMGGVANVIKMRGFTGGAHGGDVAVYVDGIPLNEGESHADGYADVNVLIPLEIEELEVFKGPSSVLYGNFARAGSLAFHTRQRGEYAKAKLTYGSFDTWDAQGAFGLSLAEGLYNNTAIQGASTQGFQDNSQWSRINASTRFTWDLNERLDLALSLRAHQSDWDAPGYIPKSLFDAESTDQAPNAEDDGGEKSFYSERLDLGLSLSEELRLLYWVYGTQQDFTRFAKFGYDPGGQTERNYDRSVWGTGASLNLDSQLADKPLTAILGLEYYDEDTDWLRWDTSNRVRLDKTEDRTFNITTFSVFAQGEWELSRYFRPTLGLRYDSFGGSYDNRDPGGEPFDSDMNDYDHWSPKLGFRSLLMDGLDLRASFSEGFSLPDGEAKYQTDLDVSPEVIRQYEIGLSYDPIEALSADVALFILDTSDEIQEYPVGSGLYKNLGETRRTGVEAALLWRPLEGLTLSGDIALIDSEIRSSNAPGLEGKEISGVPDRVSNLSAEYRSPQGIGGKIKWRHVGKYYIDDENTERYDGYDVVDLGLFYERPYERPLGGGDARKLRLGAEVKNLFDEWYSQSVWSGYGTNNYAVSWPRTYWLSMSLDW</sequence>
<protein>
    <submittedName>
        <fullName evidence="16">TonB-dependent receptor</fullName>
    </submittedName>
</protein>
<dbReference type="STRING" id="765913.ThidrDRAFT_3108"/>
<dbReference type="PANTHER" id="PTHR30069:SF29">
    <property type="entry name" value="HEMOGLOBIN AND HEMOGLOBIN-HAPTOGLOBIN-BINDING PROTEIN 1-RELATED"/>
    <property type="match status" value="1"/>
</dbReference>
<dbReference type="Proteomes" id="UP000004200">
    <property type="component" value="Unassembled WGS sequence"/>
</dbReference>
<comment type="caution">
    <text evidence="16">The sequence shown here is derived from an EMBL/GenBank/DDBJ whole genome shotgun (WGS) entry which is preliminary data.</text>
</comment>
<dbReference type="InterPro" id="IPR036942">
    <property type="entry name" value="Beta-barrel_TonB_sf"/>
</dbReference>
<evidence type="ECO:0000256" key="6">
    <source>
        <dbReference type="ARBA" id="ARBA00022729"/>
    </source>
</evidence>
<dbReference type="Gene3D" id="2.40.170.20">
    <property type="entry name" value="TonB-dependent receptor, beta-barrel domain"/>
    <property type="match status" value="1"/>
</dbReference>
<evidence type="ECO:0000256" key="4">
    <source>
        <dbReference type="ARBA" id="ARBA00022452"/>
    </source>
</evidence>
<dbReference type="SUPFAM" id="SSF56935">
    <property type="entry name" value="Porins"/>
    <property type="match status" value="1"/>
</dbReference>
<reference evidence="16 17" key="1">
    <citation type="submission" date="2011-06" db="EMBL/GenBank/DDBJ databases">
        <title>The draft genome of Thiorhodococcus drewsii AZ1.</title>
        <authorList>
            <consortium name="US DOE Joint Genome Institute (JGI-PGF)"/>
            <person name="Lucas S."/>
            <person name="Han J."/>
            <person name="Lapidus A."/>
            <person name="Cheng J.-F."/>
            <person name="Goodwin L."/>
            <person name="Pitluck S."/>
            <person name="Peters L."/>
            <person name="Land M.L."/>
            <person name="Hauser L."/>
            <person name="Vogl K."/>
            <person name="Liu Z."/>
            <person name="Imhoff J."/>
            <person name="Thiel V."/>
            <person name="Frigaard N.-U."/>
            <person name="Bryant D.A."/>
            <person name="Woyke T.J."/>
        </authorList>
    </citation>
    <scope>NUCLEOTIDE SEQUENCE [LARGE SCALE GENOMIC DNA]</scope>
    <source>
        <strain evidence="16 17">AZ1</strain>
    </source>
</reference>
<proteinExistence type="inferred from homology"/>
<evidence type="ECO:0000256" key="11">
    <source>
        <dbReference type="PROSITE-ProRule" id="PRU01360"/>
    </source>
</evidence>
<comment type="similarity">
    <text evidence="2">Belongs to the TonB-dependent receptor family. Hemoglobin/haptoglobin binding protein subfamily.</text>
</comment>
<dbReference type="CDD" id="cd01347">
    <property type="entry name" value="ligand_gated_channel"/>
    <property type="match status" value="1"/>
</dbReference>
<evidence type="ECO:0000256" key="2">
    <source>
        <dbReference type="ARBA" id="ARBA00008143"/>
    </source>
</evidence>
<evidence type="ECO:0000256" key="13">
    <source>
        <dbReference type="SAM" id="SignalP"/>
    </source>
</evidence>
<evidence type="ECO:0000256" key="10">
    <source>
        <dbReference type="ARBA" id="ARBA00023237"/>
    </source>
</evidence>
<dbReference type="InterPro" id="IPR039426">
    <property type="entry name" value="TonB-dep_rcpt-like"/>
</dbReference>
<dbReference type="GO" id="GO:0009279">
    <property type="term" value="C:cell outer membrane"/>
    <property type="evidence" value="ECO:0007669"/>
    <property type="project" value="UniProtKB-SubCell"/>
</dbReference>
<keyword evidence="17" id="KW-1185">Reference proteome</keyword>